<dbReference type="SUPFAM" id="SSF111369">
    <property type="entry name" value="HlyD-like secretion proteins"/>
    <property type="match status" value="1"/>
</dbReference>
<comment type="caution">
    <text evidence="3">The sequence shown here is derived from an EMBL/GenBank/DDBJ whole genome shotgun (WGS) entry which is preliminary data.</text>
</comment>
<dbReference type="GO" id="GO:0015562">
    <property type="term" value="F:efflux transmembrane transporter activity"/>
    <property type="evidence" value="ECO:0007669"/>
    <property type="project" value="TreeGrafter"/>
</dbReference>
<dbReference type="Pfam" id="PF25973">
    <property type="entry name" value="BSH_CzcB"/>
    <property type="match status" value="1"/>
</dbReference>
<dbReference type="Proteomes" id="UP000237423">
    <property type="component" value="Unassembled WGS sequence"/>
</dbReference>
<dbReference type="PANTHER" id="PTHR30469:SF15">
    <property type="entry name" value="HLYD FAMILY OF SECRETION PROTEINS"/>
    <property type="match status" value="1"/>
</dbReference>
<dbReference type="NCBIfam" id="TIGR01730">
    <property type="entry name" value="RND_mfp"/>
    <property type="match status" value="1"/>
</dbReference>
<dbReference type="AlphaFoldDB" id="A0A2S5CKD1"/>
<reference evidence="3 4" key="1">
    <citation type="submission" date="2017-11" db="EMBL/GenBank/DDBJ databases">
        <title>Draft Genome Sequence of Methylobacter psychrotolerans Sph1T, an Obligate Methanotroph from Low-Temperature Environments.</title>
        <authorList>
            <person name="Oshkin I.Y."/>
            <person name="Miroshnikov K."/>
            <person name="Belova S.E."/>
            <person name="Korzhenkov A."/>
            <person name="Toshchakov S.V."/>
            <person name="Dedysh S.N."/>
        </authorList>
    </citation>
    <scope>NUCLEOTIDE SEQUENCE [LARGE SCALE GENOMIC DNA]</scope>
    <source>
        <strain evidence="3 4">Sph1</strain>
    </source>
</reference>
<comment type="similarity">
    <text evidence="1">Belongs to the membrane fusion protein (MFP) (TC 8.A.1) family.</text>
</comment>
<organism evidence="3 4">
    <name type="scientific">Methylovulum psychrotolerans</name>
    <dbReference type="NCBI Taxonomy" id="1704499"/>
    <lineage>
        <taxon>Bacteria</taxon>
        <taxon>Pseudomonadati</taxon>
        <taxon>Pseudomonadota</taxon>
        <taxon>Gammaproteobacteria</taxon>
        <taxon>Methylococcales</taxon>
        <taxon>Methylococcaceae</taxon>
        <taxon>Methylovulum</taxon>
    </lineage>
</organism>
<dbReference type="InterPro" id="IPR058647">
    <property type="entry name" value="BSH_CzcB-like"/>
</dbReference>
<evidence type="ECO:0000256" key="1">
    <source>
        <dbReference type="ARBA" id="ARBA00009477"/>
    </source>
</evidence>
<dbReference type="GO" id="GO:1990281">
    <property type="term" value="C:efflux pump complex"/>
    <property type="evidence" value="ECO:0007669"/>
    <property type="project" value="TreeGrafter"/>
</dbReference>
<sequence length="350" mass="37536">MSITHAGLALVWLSLVLCPQVQAEGLIAVTVRPLAQLEVYPESAAPAMTVSLNDAPITAQIDAQLTEMAVRVGDAVKAGQVLAQLACQDFELERTRLQGERQASQARLELAGWQLQQTETLAAQQTVPQEQVQEKRAQLSVLRGELAANAARIDTTTRQIGHCSVKAPFSGVVTARLIGIGQFVTRSTPLLRLLDTGHCEVSAQVSSREVAALTQAKTLTFEYNSQHYPLRLRTIVPTIRPETGSQEVRLDFSGRKAEPGAAGRLVWRNPAPHLAAEALLKRGEQWGVFTASAGMAHFQPLPDAQPGHPALIALPPGTPIVVSGQYGLNDGMPITVQTDTPPKADSKGQP</sequence>
<proteinExistence type="inferred from homology"/>
<dbReference type="InterPro" id="IPR006143">
    <property type="entry name" value="RND_pump_MFP"/>
</dbReference>
<dbReference type="RefSeq" id="WP_146054596.1">
    <property type="nucleotide sequence ID" value="NZ_PGFZ01000006.1"/>
</dbReference>
<dbReference type="Gene3D" id="1.10.287.470">
    <property type="entry name" value="Helix hairpin bin"/>
    <property type="match status" value="1"/>
</dbReference>
<evidence type="ECO:0000313" key="4">
    <source>
        <dbReference type="Proteomes" id="UP000237423"/>
    </source>
</evidence>
<dbReference type="Gene3D" id="2.40.50.100">
    <property type="match status" value="1"/>
</dbReference>
<gene>
    <name evidence="3" type="ORF">AADEFJLK_02721</name>
</gene>
<evidence type="ECO:0000313" key="3">
    <source>
        <dbReference type="EMBL" id="POZ51275.1"/>
    </source>
</evidence>
<accession>A0A2S5CKD1</accession>
<dbReference type="Gene3D" id="2.40.30.170">
    <property type="match status" value="1"/>
</dbReference>
<evidence type="ECO:0000259" key="2">
    <source>
        <dbReference type="Pfam" id="PF25973"/>
    </source>
</evidence>
<name>A0A2S5CKD1_9GAMM</name>
<dbReference type="EMBL" id="PGFZ01000006">
    <property type="protein sequence ID" value="POZ51275.1"/>
    <property type="molecule type" value="Genomic_DNA"/>
</dbReference>
<dbReference type="PANTHER" id="PTHR30469">
    <property type="entry name" value="MULTIDRUG RESISTANCE PROTEIN MDTA"/>
    <property type="match status" value="1"/>
</dbReference>
<protein>
    <submittedName>
        <fullName evidence="3">Efflux RND transporter periplasmic adaptor subunit</fullName>
    </submittedName>
</protein>
<feature type="domain" description="CzcB-like barrel-sandwich hybrid" evidence="2">
    <location>
        <begin position="56"/>
        <end position="193"/>
    </location>
</feature>